<dbReference type="Proteomes" id="UP000663903">
    <property type="component" value="Chromosome"/>
</dbReference>
<dbReference type="AlphaFoldDB" id="A0A975CEU3"/>
<feature type="chain" id="PRO_5036764805" evidence="1">
    <location>
        <begin position="30"/>
        <end position="397"/>
    </location>
</feature>
<dbReference type="Pfam" id="PF00581">
    <property type="entry name" value="Rhodanese"/>
    <property type="match status" value="1"/>
</dbReference>
<dbReference type="Gene3D" id="3.40.250.10">
    <property type="entry name" value="Rhodanese-like domain"/>
    <property type="match status" value="1"/>
</dbReference>
<protein>
    <submittedName>
        <fullName evidence="3">PhnD/SsuA/transferrin family substrate-binding protein</fullName>
    </submittedName>
</protein>
<accession>A0A975CEU3</accession>
<gene>
    <name evidence="3" type="ORF">J1M35_15735</name>
</gene>
<keyword evidence="1" id="KW-0732">Signal</keyword>
<evidence type="ECO:0000313" key="3">
    <source>
        <dbReference type="EMBL" id="QTD44532.1"/>
    </source>
</evidence>
<feature type="domain" description="Rhodanese" evidence="2">
    <location>
        <begin position="290"/>
        <end position="394"/>
    </location>
</feature>
<evidence type="ECO:0000259" key="2">
    <source>
        <dbReference type="PROSITE" id="PS50206"/>
    </source>
</evidence>
<dbReference type="CDD" id="cd00158">
    <property type="entry name" value="RHOD"/>
    <property type="match status" value="1"/>
</dbReference>
<evidence type="ECO:0000313" key="4">
    <source>
        <dbReference type="Proteomes" id="UP000663903"/>
    </source>
</evidence>
<dbReference type="Pfam" id="PF12974">
    <property type="entry name" value="Phosphonate-bd"/>
    <property type="match status" value="1"/>
</dbReference>
<dbReference type="SUPFAM" id="SSF52821">
    <property type="entry name" value="Rhodanese/Cell cycle control phosphatase"/>
    <property type="match status" value="1"/>
</dbReference>
<dbReference type="InterPro" id="IPR001763">
    <property type="entry name" value="Rhodanese-like_dom"/>
</dbReference>
<keyword evidence="4" id="KW-1185">Reference proteome</keyword>
<feature type="signal peptide" evidence="1">
    <location>
        <begin position="1"/>
        <end position="29"/>
    </location>
</feature>
<dbReference type="PROSITE" id="PS50206">
    <property type="entry name" value="RHODANESE_3"/>
    <property type="match status" value="1"/>
</dbReference>
<evidence type="ECO:0000256" key="1">
    <source>
        <dbReference type="SAM" id="SignalP"/>
    </source>
</evidence>
<sequence length="397" mass="43157">MWLQPLVLRGAFKGLIGVAMMAALCAAWGQTTVLINPGDQIEGDRLAVFNNWKNALEASLRTVGVHDVQTRFSSDATADLSASRANTFDVMVAPAPTIGSAVRHGYTPVAGLAGTARAVLVTLADSAIADLAQSQGKRLGMPGQDSVVTYLLRGEVQATNISLRKKYASIYQTRYQDALLHCLEVRRCDVVAVEQNVAQRWVAAGAKVKIVWQSREVPGQSVAVRKDAKLPIDSLRTTLMAELSKVSGERHTGAQSAKDFEYVSSLGYFTPRVLAGATLVEDPAMIESLMSSGARYIDTRTRAEFDKGHVPGAQLVPYVEKSAKEPDYDSAHDQFKLQDLGSDKAQALIFACNGAECWKSFKASHAAIKAGYDKVYWFRTGFPAWRDSGRKVVGEKR</sequence>
<name>A0A975CEU3_9BURK</name>
<dbReference type="SUPFAM" id="SSF53850">
    <property type="entry name" value="Periplasmic binding protein-like II"/>
    <property type="match status" value="1"/>
</dbReference>
<dbReference type="GO" id="GO:0003824">
    <property type="term" value="F:catalytic activity"/>
    <property type="evidence" value="ECO:0007669"/>
    <property type="project" value="InterPro"/>
</dbReference>
<dbReference type="InterPro" id="IPR044684">
    <property type="entry name" value="STR17/STR18/HARC1-like"/>
</dbReference>
<dbReference type="PANTHER" id="PTHR44542">
    <property type="entry name" value="THIOSULFATE SULFURTRANSFERASE 18"/>
    <property type="match status" value="1"/>
</dbReference>
<dbReference type="KEGG" id="otd:J1M35_15735"/>
<dbReference type="SMART" id="SM00450">
    <property type="entry name" value="RHOD"/>
    <property type="match status" value="1"/>
</dbReference>
<dbReference type="EMBL" id="CP071796">
    <property type="protein sequence ID" value="QTD44532.1"/>
    <property type="molecule type" value="Genomic_DNA"/>
</dbReference>
<dbReference type="PANTHER" id="PTHR44542:SF14">
    <property type="entry name" value="PROTEIN HIGH ARSENIC CONTENT 1, MITOCHONDRIAL-RELATED"/>
    <property type="match status" value="1"/>
</dbReference>
<proteinExistence type="predicted"/>
<dbReference type="RefSeq" id="WP_208008096.1">
    <property type="nucleotide sequence ID" value="NZ_CP071796.1"/>
</dbReference>
<reference evidence="3" key="1">
    <citation type="submission" date="2021-03" db="EMBL/GenBank/DDBJ databases">
        <title>Ottowia sp. 27C isolated from the cloaca of a Giant Asian pond turtle (Heosemys grandis).</title>
        <authorList>
            <person name="Spergser J."/>
            <person name="Busse H.-J."/>
        </authorList>
    </citation>
    <scope>NUCLEOTIDE SEQUENCE</scope>
    <source>
        <strain evidence="3">27C</strain>
    </source>
</reference>
<organism evidence="3 4">
    <name type="scientific">Ottowia testudinis</name>
    <dbReference type="NCBI Taxonomy" id="2816950"/>
    <lineage>
        <taxon>Bacteria</taxon>
        <taxon>Pseudomonadati</taxon>
        <taxon>Pseudomonadota</taxon>
        <taxon>Betaproteobacteria</taxon>
        <taxon>Burkholderiales</taxon>
        <taxon>Comamonadaceae</taxon>
        <taxon>Ottowia</taxon>
    </lineage>
</organism>
<dbReference type="Gene3D" id="3.40.190.10">
    <property type="entry name" value="Periplasmic binding protein-like II"/>
    <property type="match status" value="2"/>
</dbReference>
<dbReference type="InterPro" id="IPR036873">
    <property type="entry name" value="Rhodanese-like_dom_sf"/>
</dbReference>